<protein>
    <recommendedName>
        <fullName evidence="6">RING-type domain-containing protein</fullName>
    </recommendedName>
</protein>
<dbReference type="InterPro" id="IPR017907">
    <property type="entry name" value="Znf_RING_CS"/>
</dbReference>
<evidence type="ECO:0000256" key="1">
    <source>
        <dbReference type="ARBA" id="ARBA00022723"/>
    </source>
</evidence>
<evidence type="ECO:0008006" key="6">
    <source>
        <dbReference type="Google" id="ProtNLM"/>
    </source>
</evidence>
<reference evidence="5" key="1">
    <citation type="submission" date="2021-01" db="EMBL/GenBank/DDBJ databases">
        <authorList>
            <person name="Corre E."/>
            <person name="Pelletier E."/>
            <person name="Niang G."/>
            <person name="Scheremetjew M."/>
            <person name="Finn R."/>
            <person name="Kale V."/>
            <person name="Holt S."/>
            <person name="Cochrane G."/>
            <person name="Meng A."/>
            <person name="Brown T."/>
            <person name="Cohen L."/>
        </authorList>
    </citation>
    <scope>NUCLEOTIDE SEQUENCE</scope>
    <source>
        <strain evidence="5">WS</strain>
    </source>
</reference>
<feature type="compositionally biased region" description="Basic and acidic residues" evidence="4">
    <location>
        <begin position="106"/>
        <end position="118"/>
    </location>
</feature>
<evidence type="ECO:0000256" key="3">
    <source>
        <dbReference type="ARBA" id="ARBA00022833"/>
    </source>
</evidence>
<dbReference type="GO" id="GO:0008270">
    <property type="term" value="F:zinc ion binding"/>
    <property type="evidence" value="ECO:0007669"/>
    <property type="project" value="UniProtKB-KW"/>
</dbReference>
<dbReference type="PROSITE" id="PS00518">
    <property type="entry name" value="ZF_RING_1"/>
    <property type="match status" value="1"/>
</dbReference>
<evidence type="ECO:0000256" key="2">
    <source>
        <dbReference type="ARBA" id="ARBA00022771"/>
    </source>
</evidence>
<feature type="region of interest" description="Disordered" evidence="4">
    <location>
        <begin position="98"/>
        <end position="161"/>
    </location>
</feature>
<keyword evidence="1" id="KW-0479">Metal-binding</keyword>
<accession>A0A7S1KUL9</accession>
<proteinExistence type="predicted"/>
<keyword evidence="2" id="KW-0863">Zinc-finger</keyword>
<dbReference type="AlphaFoldDB" id="A0A7S1KUL9"/>
<evidence type="ECO:0000313" key="5">
    <source>
        <dbReference type="EMBL" id="CAD9086089.1"/>
    </source>
</evidence>
<sequence>MDTMVFKLCAHSCEVCHDNNRLTNETKCQHEVCKHCLGECAVCHDMCCEKCGITLECEPCRIEMWVCKSTCAFREELDGETTIPIGCPDCRFEMTIAEDDEDSLDHEERLEDQQYMREQEEEIDDDFIRQEEAESDDESELAHLVDENEEESDDDEVQIVE</sequence>
<evidence type="ECO:0000256" key="4">
    <source>
        <dbReference type="SAM" id="MobiDB-lite"/>
    </source>
</evidence>
<name>A0A7S1KUL9_9EUKA</name>
<gene>
    <name evidence="5" type="ORF">PCOS0759_LOCUS9343</name>
</gene>
<organism evidence="5">
    <name type="scientific">Percolomonas cosmopolitus</name>
    <dbReference type="NCBI Taxonomy" id="63605"/>
    <lineage>
        <taxon>Eukaryota</taxon>
        <taxon>Discoba</taxon>
        <taxon>Heterolobosea</taxon>
        <taxon>Tetramitia</taxon>
        <taxon>Eutetramitia</taxon>
        <taxon>Percolomonadidae</taxon>
        <taxon>Percolomonas</taxon>
    </lineage>
</organism>
<keyword evidence="3" id="KW-0862">Zinc</keyword>
<feature type="compositionally biased region" description="Acidic residues" evidence="4">
    <location>
        <begin position="147"/>
        <end position="161"/>
    </location>
</feature>
<dbReference type="EMBL" id="HBGD01011326">
    <property type="protein sequence ID" value="CAD9086089.1"/>
    <property type="molecule type" value="Transcribed_RNA"/>
</dbReference>